<evidence type="ECO:0000313" key="1">
    <source>
        <dbReference type="EMBL" id="SVC99573.1"/>
    </source>
</evidence>
<dbReference type="Pfam" id="PF04077">
    <property type="entry name" value="DsrH"/>
    <property type="match status" value="1"/>
</dbReference>
<dbReference type="InterPro" id="IPR007215">
    <property type="entry name" value="Sulphur_relay_TusB/DsrH"/>
</dbReference>
<protein>
    <recommendedName>
        <fullName evidence="2">Sulfurtransferase complex subunit TusB</fullName>
    </recommendedName>
</protein>
<dbReference type="EMBL" id="UINC01123236">
    <property type="protein sequence ID" value="SVC99573.1"/>
    <property type="molecule type" value="Genomic_DNA"/>
</dbReference>
<accession>A0A382RPE4</accession>
<dbReference type="PANTHER" id="PTHR37526">
    <property type="entry name" value="PROTEIN TUSB"/>
    <property type="match status" value="1"/>
</dbReference>
<dbReference type="GO" id="GO:1990228">
    <property type="term" value="C:sulfurtransferase complex"/>
    <property type="evidence" value="ECO:0007669"/>
    <property type="project" value="TreeGrafter"/>
</dbReference>
<sequence>MLHTVNKSPFESSSLKTCISLARGGSDVLLIEDGVYGALNGSAHTALLTEALGQVRVYALGPDLKARGLSEDKLIPGIEVVGYDGFVALACANDKIQNWL</sequence>
<evidence type="ECO:0008006" key="2">
    <source>
        <dbReference type="Google" id="ProtNLM"/>
    </source>
</evidence>
<dbReference type="PANTHER" id="PTHR37526:SF1">
    <property type="entry name" value="PROTEIN TUSB"/>
    <property type="match status" value="1"/>
</dbReference>
<dbReference type="NCBIfam" id="TIGR03011">
    <property type="entry name" value="sulf_tusB_dsrH"/>
    <property type="match status" value="1"/>
</dbReference>
<dbReference type="Gene3D" id="3.40.1260.10">
    <property type="entry name" value="DsrEFH-like"/>
    <property type="match status" value="1"/>
</dbReference>
<proteinExistence type="predicted"/>
<dbReference type="AlphaFoldDB" id="A0A382RPE4"/>
<dbReference type="InterPro" id="IPR027396">
    <property type="entry name" value="DsrEFH-like"/>
</dbReference>
<gene>
    <name evidence="1" type="ORF">METZ01_LOCUS352427</name>
</gene>
<name>A0A382RPE4_9ZZZZ</name>
<dbReference type="SUPFAM" id="SSF75169">
    <property type="entry name" value="DsrEFH-like"/>
    <property type="match status" value="1"/>
</dbReference>
<reference evidence="1" key="1">
    <citation type="submission" date="2018-05" db="EMBL/GenBank/DDBJ databases">
        <authorList>
            <person name="Lanie J.A."/>
            <person name="Ng W.-L."/>
            <person name="Kazmierczak K.M."/>
            <person name="Andrzejewski T.M."/>
            <person name="Davidsen T.M."/>
            <person name="Wayne K.J."/>
            <person name="Tettelin H."/>
            <person name="Glass J.I."/>
            <person name="Rusch D."/>
            <person name="Podicherti R."/>
            <person name="Tsui H.-C.T."/>
            <person name="Winkler M.E."/>
        </authorList>
    </citation>
    <scope>NUCLEOTIDE SEQUENCE</scope>
</reference>
<organism evidence="1">
    <name type="scientific">marine metagenome</name>
    <dbReference type="NCBI Taxonomy" id="408172"/>
    <lineage>
        <taxon>unclassified sequences</taxon>
        <taxon>metagenomes</taxon>
        <taxon>ecological metagenomes</taxon>
    </lineage>
</organism>
<dbReference type="GO" id="GO:0002143">
    <property type="term" value="P:tRNA wobble position uridine thiolation"/>
    <property type="evidence" value="ECO:0007669"/>
    <property type="project" value="InterPro"/>
</dbReference>